<reference evidence="1" key="1">
    <citation type="submission" date="2023-06" db="EMBL/GenBank/DDBJ databases">
        <title>Survivors Of The Sea: Transcriptome response of Skeletonema marinoi to long-term dormancy.</title>
        <authorList>
            <person name="Pinder M.I.M."/>
            <person name="Kourtchenko O."/>
            <person name="Robertson E.K."/>
            <person name="Larsson T."/>
            <person name="Maumus F."/>
            <person name="Osuna-Cruz C.M."/>
            <person name="Vancaester E."/>
            <person name="Stenow R."/>
            <person name="Vandepoele K."/>
            <person name="Ploug H."/>
            <person name="Bruchert V."/>
            <person name="Godhe A."/>
            <person name="Topel M."/>
        </authorList>
    </citation>
    <scope>NUCLEOTIDE SEQUENCE</scope>
    <source>
        <strain evidence="1">R05AC</strain>
    </source>
</reference>
<protein>
    <submittedName>
        <fullName evidence="1">Uncharacterized protein</fullName>
    </submittedName>
</protein>
<evidence type="ECO:0000313" key="1">
    <source>
        <dbReference type="EMBL" id="KAK1735349.1"/>
    </source>
</evidence>
<comment type="caution">
    <text evidence="1">The sequence shown here is derived from an EMBL/GenBank/DDBJ whole genome shotgun (WGS) entry which is preliminary data.</text>
</comment>
<sequence>MRQDYAYYEDRAPTVKLEDITSSDLNAKLLRWIKVITQNGTKRFRLQLTVPKRPISAFMKETIWAGWVFPVKKLLQPKEKSLKEEEN</sequence>
<gene>
    <name evidence="1" type="ORF">QTG54_013963</name>
</gene>
<dbReference type="EMBL" id="JATAAI010000034">
    <property type="protein sequence ID" value="KAK1735349.1"/>
    <property type="molecule type" value="Genomic_DNA"/>
</dbReference>
<proteinExistence type="predicted"/>
<accession>A0AAD8XXC8</accession>
<dbReference type="AlphaFoldDB" id="A0AAD8XXC8"/>
<dbReference type="Proteomes" id="UP001224775">
    <property type="component" value="Unassembled WGS sequence"/>
</dbReference>
<name>A0AAD8XXC8_9STRA</name>
<keyword evidence="2" id="KW-1185">Reference proteome</keyword>
<evidence type="ECO:0000313" key="2">
    <source>
        <dbReference type="Proteomes" id="UP001224775"/>
    </source>
</evidence>
<organism evidence="1 2">
    <name type="scientific">Skeletonema marinoi</name>
    <dbReference type="NCBI Taxonomy" id="267567"/>
    <lineage>
        <taxon>Eukaryota</taxon>
        <taxon>Sar</taxon>
        <taxon>Stramenopiles</taxon>
        <taxon>Ochrophyta</taxon>
        <taxon>Bacillariophyta</taxon>
        <taxon>Coscinodiscophyceae</taxon>
        <taxon>Thalassiosirophycidae</taxon>
        <taxon>Thalassiosirales</taxon>
        <taxon>Skeletonemataceae</taxon>
        <taxon>Skeletonema</taxon>
        <taxon>Skeletonema marinoi-dohrnii complex</taxon>
    </lineage>
</organism>